<gene>
    <name evidence="1" type="ORF">GALL_369330</name>
</gene>
<accession>A0A1J5QD15</accession>
<comment type="caution">
    <text evidence="1">The sequence shown here is derived from an EMBL/GenBank/DDBJ whole genome shotgun (WGS) entry which is preliminary data.</text>
</comment>
<proteinExistence type="predicted"/>
<name>A0A1J5QD15_9ZZZZ</name>
<evidence type="ECO:0000313" key="1">
    <source>
        <dbReference type="EMBL" id="OIQ81304.1"/>
    </source>
</evidence>
<reference evidence="1" key="1">
    <citation type="submission" date="2016-10" db="EMBL/GenBank/DDBJ databases">
        <title>Sequence of Gallionella enrichment culture.</title>
        <authorList>
            <person name="Poehlein A."/>
            <person name="Muehling M."/>
            <person name="Daniel R."/>
        </authorList>
    </citation>
    <scope>NUCLEOTIDE SEQUENCE</scope>
</reference>
<protein>
    <submittedName>
        <fullName evidence="1">Uncharacterized protein</fullName>
    </submittedName>
</protein>
<organism evidence="1">
    <name type="scientific">mine drainage metagenome</name>
    <dbReference type="NCBI Taxonomy" id="410659"/>
    <lineage>
        <taxon>unclassified sequences</taxon>
        <taxon>metagenomes</taxon>
        <taxon>ecological metagenomes</taxon>
    </lineage>
</organism>
<sequence length="89" mass="9712">MSAAALWEALRADGLLEQAGALAPGDLLELDTAALTDHLHGALDSVEHAWIKRRQQELAADGLRSDDARLEYSALSARLRELGRKLPRL</sequence>
<dbReference type="EMBL" id="MLJW01000942">
    <property type="protein sequence ID" value="OIQ81304.1"/>
    <property type="molecule type" value="Genomic_DNA"/>
</dbReference>
<dbReference type="AlphaFoldDB" id="A0A1J5QD15"/>